<dbReference type="AlphaFoldDB" id="A0A5B0QGS7"/>
<feature type="domain" description="Up-regulated during septation protein 1" evidence="3">
    <location>
        <begin position="68"/>
        <end position="173"/>
    </location>
</feature>
<dbReference type="Pfam" id="PF15456">
    <property type="entry name" value="Uds1"/>
    <property type="match status" value="1"/>
</dbReference>
<dbReference type="EMBL" id="VDEP01000278">
    <property type="protein sequence ID" value="KAA1112408.1"/>
    <property type="molecule type" value="Genomic_DNA"/>
</dbReference>
<accession>A0A5B0QGS7</accession>
<feature type="compositionally biased region" description="Polar residues" evidence="2">
    <location>
        <begin position="315"/>
        <end position="331"/>
    </location>
</feature>
<organism evidence="4 5">
    <name type="scientific">Puccinia graminis f. sp. tritici</name>
    <dbReference type="NCBI Taxonomy" id="56615"/>
    <lineage>
        <taxon>Eukaryota</taxon>
        <taxon>Fungi</taxon>
        <taxon>Dikarya</taxon>
        <taxon>Basidiomycota</taxon>
        <taxon>Pucciniomycotina</taxon>
        <taxon>Pucciniomycetes</taxon>
        <taxon>Pucciniales</taxon>
        <taxon>Pucciniaceae</taxon>
        <taxon>Puccinia</taxon>
    </lineage>
</organism>
<feature type="compositionally biased region" description="Polar residues" evidence="2">
    <location>
        <begin position="185"/>
        <end position="196"/>
    </location>
</feature>
<evidence type="ECO:0000259" key="3">
    <source>
        <dbReference type="Pfam" id="PF15456"/>
    </source>
</evidence>
<dbReference type="PANTHER" id="PTHR23159">
    <property type="entry name" value="CENTROSOMAL PROTEIN 2"/>
    <property type="match status" value="1"/>
</dbReference>
<feature type="region of interest" description="Disordered" evidence="2">
    <location>
        <begin position="30"/>
        <end position="58"/>
    </location>
</feature>
<evidence type="ECO:0000313" key="5">
    <source>
        <dbReference type="Proteomes" id="UP000325313"/>
    </source>
</evidence>
<feature type="region of interest" description="Disordered" evidence="2">
    <location>
        <begin position="846"/>
        <end position="870"/>
    </location>
</feature>
<feature type="region of interest" description="Disordered" evidence="2">
    <location>
        <begin position="348"/>
        <end position="367"/>
    </location>
</feature>
<feature type="compositionally biased region" description="Basic and acidic residues" evidence="2">
    <location>
        <begin position="860"/>
        <end position="870"/>
    </location>
</feature>
<name>A0A5B0QGS7_PUCGR</name>
<feature type="compositionally biased region" description="Basic and acidic residues" evidence="2">
    <location>
        <begin position="427"/>
        <end position="443"/>
    </location>
</feature>
<feature type="coiled-coil region" evidence="1">
    <location>
        <begin position="561"/>
        <end position="629"/>
    </location>
</feature>
<feature type="region of interest" description="Disordered" evidence="2">
    <location>
        <begin position="427"/>
        <end position="452"/>
    </location>
</feature>
<feature type="region of interest" description="Disordered" evidence="2">
    <location>
        <begin position="185"/>
        <end position="214"/>
    </location>
</feature>
<gene>
    <name evidence="4" type="ORF">PGTUg99_020311</name>
</gene>
<keyword evidence="1" id="KW-0175">Coiled coil</keyword>
<reference evidence="4 5" key="1">
    <citation type="submission" date="2019-05" db="EMBL/GenBank/DDBJ databases">
        <title>Emergence of the Ug99 lineage of the wheat stem rust pathogen through somatic hybridization.</title>
        <authorList>
            <person name="Li F."/>
            <person name="Upadhyaya N.M."/>
            <person name="Sperschneider J."/>
            <person name="Matny O."/>
            <person name="Nguyen-Phuc H."/>
            <person name="Mago R."/>
            <person name="Raley C."/>
            <person name="Miller M.E."/>
            <person name="Silverstein K.A.T."/>
            <person name="Henningsen E."/>
            <person name="Hirsch C.D."/>
            <person name="Visser B."/>
            <person name="Pretorius Z.A."/>
            <person name="Steffenson B.J."/>
            <person name="Schwessinger B."/>
            <person name="Dodds P.N."/>
            <person name="Figueroa M."/>
        </authorList>
    </citation>
    <scope>NUCLEOTIDE SEQUENCE [LARGE SCALE GENOMIC DNA]</scope>
    <source>
        <strain evidence="4 5">Ug99</strain>
    </source>
</reference>
<comment type="caution">
    <text evidence="4">The sequence shown here is derived from an EMBL/GenBank/DDBJ whole genome shotgun (WGS) entry which is preliminary data.</text>
</comment>
<feature type="compositionally biased region" description="Basic and acidic residues" evidence="2">
    <location>
        <begin position="357"/>
        <end position="367"/>
    </location>
</feature>
<dbReference type="Proteomes" id="UP000325313">
    <property type="component" value="Unassembled WGS sequence"/>
</dbReference>
<protein>
    <recommendedName>
        <fullName evidence="3">Up-regulated during septation protein 1 domain-containing protein</fullName>
    </recommendedName>
</protein>
<feature type="compositionally biased region" description="Low complexity" evidence="2">
    <location>
        <begin position="258"/>
        <end position="268"/>
    </location>
</feature>
<feature type="region of interest" description="Disordered" evidence="2">
    <location>
        <begin position="699"/>
        <end position="727"/>
    </location>
</feature>
<feature type="compositionally biased region" description="Low complexity" evidence="2">
    <location>
        <begin position="42"/>
        <end position="51"/>
    </location>
</feature>
<feature type="region of interest" description="Disordered" evidence="2">
    <location>
        <begin position="234"/>
        <end position="272"/>
    </location>
</feature>
<evidence type="ECO:0000313" key="4">
    <source>
        <dbReference type="EMBL" id="KAA1112408.1"/>
    </source>
</evidence>
<feature type="region of interest" description="Disordered" evidence="2">
    <location>
        <begin position="315"/>
        <end position="337"/>
    </location>
</feature>
<proteinExistence type="predicted"/>
<evidence type="ECO:0000256" key="2">
    <source>
        <dbReference type="SAM" id="MobiDB-lite"/>
    </source>
</evidence>
<sequence length="925" mass="103842">MLRSSTNNNSNHSTTTTNQELLNQLSRLSSNLPFSDHHHPHQPSSSSSSKPKTNHGITNNLKLDMMSQLLCSQALLESDSFKLLTYDKFNQTKKAISKLENQLHSINSKINLELKILLATTLIADDNSLNEQHDLYQFPSKFKPLHDQKESIQSQLSELRTSSLQHLVAVLALGFKRLEHQLQHSTQLNHHSSPSHTHFRPPSPALTTLSSRSTNLNSRFDGPHLFANNSSLLNRSNSPSFNQNGSSTITSPDRFPFSSSSSTNNNNNHHQNKETNLLKEEIESLKSLLTARDAIIAEQTSDLSLLELEVETLKQSLSDQSTTHKQQVSDKSNAERKAQIQIDSLRKENSKLSDSLEASREQISSKEQELKLVKKEIEILHSDRQVEQMSALNESLAVQAREAEERAKEALNAQAELESQLETLKADLETTRRSGTRSLDERNSLQQDLQTSQDKLQTALAELETLRTEAAERAAEDGRRYTALEVAHRDEWHTLASRLTTLSSKFNNNPASPKLAQFLVQPLQPGQQTKFVEELVRSLDEYISITNELLASTQDLGPTLRAELEQVRRSHEQEKVEWKEKVEMLESEKQILEKSIESQRVGERESEELEKVKLEVAGLKQQLVVAAKQQEEEQTPNTSVEKALRELWKALPPNLEARAGASLDSDLSSFKAVYEPAPPPAPKNFGLVSAGVSGSLGGLFGLGKRNTPTPSSTSSSDDHHPSQLHQRSSLDFSVDVTLEKLRLLVENDKKLVDRLFKYEAEKDSHKNNSLRAQKLVSESQDALRIYQSQVKELEERLEYADAQSAAMLEKVNDLMESEEKAHMIGRRAEQTIAKYQAELSSLKAQLTTHSQSSSLSGGGGEEKRLKEEVQRLSETVEDLNAEIEDLKAQELKLRDTFLSDLAELNQLNSALKAKNRALERSVKNQ</sequence>
<evidence type="ECO:0000256" key="1">
    <source>
        <dbReference type="SAM" id="Coils"/>
    </source>
</evidence>
<dbReference type="InterPro" id="IPR029191">
    <property type="entry name" value="Uds1"/>
</dbReference>
<dbReference type="PANTHER" id="PTHR23159:SF31">
    <property type="entry name" value="CENTROSOME-ASSOCIATED PROTEIN CEP250 ISOFORM X1"/>
    <property type="match status" value="1"/>
</dbReference>